<dbReference type="AlphaFoldDB" id="A0A0K9Q0Z4"/>
<dbReference type="STRING" id="29655.A0A0K9Q0Z4"/>
<dbReference type="Gene3D" id="3.30.70.100">
    <property type="match status" value="1"/>
</dbReference>
<feature type="compositionally biased region" description="Polar residues" evidence="5">
    <location>
        <begin position="190"/>
        <end position="199"/>
    </location>
</feature>
<dbReference type="EMBL" id="LFYR01000235">
    <property type="protein sequence ID" value="KMZ74829.1"/>
    <property type="molecule type" value="Genomic_DNA"/>
</dbReference>
<evidence type="ECO:0000256" key="4">
    <source>
        <dbReference type="ARBA" id="ARBA00024045"/>
    </source>
</evidence>
<dbReference type="PANTHER" id="PTHR45868">
    <property type="entry name" value="HEAVY METAL-ASSOCIATED ISOPRENYLATED PLANT PROTEIN 33-RELATED"/>
    <property type="match status" value="1"/>
</dbReference>
<evidence type="ECO:0000313" key="7">
    <source>
        <dbReference type="Proteomes" id="UP000036987"/>
    </source>
</evidence>
<comment type="caution">
    <text evidence="6">The sequence shown here is derived from an EMBL/GenBank/DDBJ whole genome shotgun (WGS) entry which is preliminary data.</text>
</comment>
<dbReference type="OrthoDB" id="689350at2759"/>
<feature type="compositionally biased region" description="Basic and acidic residues" evidence="5">
    <location>
        <begin position="115"/>
        <end position="149"/>
    </location>
</feature>
<keyword evidence="2" id="KW-0479">Metal-binding</keyword>
<evidence type="ECO:0000313" key="6">
    <source>
        <dbReference type="EMBL" id="KMZ74829.1"/>
    </source>
</evidence>
<evidence type="ECO:0000256" key="5">
    <source>
        <dbReference type="SAM" id="MobiDB-lite"/>
    </source>
</evidence>
<keyword evidence="3" id="KW-0449">Lipoprotein</keyword>
<dbReference type="PANTHER" id="PTHR45868:SF80">
    <property type="entry name" value="F15K9.8-RELATED"/>
    <property type="match status" value="1"/>
</dbReference>
<dbReference type="Proteomes" id="UP000036987">
    <property type="component" value="Unassembled WGS sequence"/>
</dbReference>
<feature type="region of interest" description="Disordered" evidence="5">
    <location>
        <begin position="95"/>
        <end position="202"/>
    </location>
</feature>
<comment type="similarity">
    <text evidence="4">Belongs to the HIPP family.</text>
</comment>
<keyword evidence="7" id="KW-1185">Reference proteome</keyword>
<reference evidence="7" key="1">
    <citation type="journal article" date="2016" name="Nature">
        <title>The genome of the seagrass Zostera marina reveals angiosperm adaptation to the sea.</title>
        <authorList>
            <person name="Olsen J.L."/>
            <person name="Rouze P."/>
            <person name="Verhelst B."/>
            <person name="Lin Y.-C."/>
            <person name="Bayer T."/>
            <person name="Collen J."/>
            <person name="Dattolo E."/>
            <person name="De Paoli E."/>
            <person name="Dittami S."/>
            <person name="Maumus F."/>
            <person name="Michel G."/>
            <person name="Kersting A."/>
            <person name="Lauritano C."/>
            <person name="Lohaus R."/>
            <person name="Toepel M."/>
            <person name="Tonon T."/>
            <person name="Vanneste K."/>
            <person name="Amirebrahimi M."/>
            <person name="Brakel J."/>
            <person name="Bostroem C."/>
            <person name="Chovatia M."/>
            <person name="Grimwood J."/>
            <person name="Jenkins J.W."/>
            <person name="Jueterbock A."/>
            <person name="Mraz A."/>
            <person name="Stam W.T."/>
            <person name="Tice H."/>
            <person name="Bornberg-Bauer E."/>
            <person name="Green P.J."/>
            <person name="Pearson G.A."/>
            <person name="Procaccini G."/>
            <person name="Duarte C.M."/>
            <person name="Schmutz J."/>
            <person name="Reusch T.B.H."/>
            <person name="Van de Peer Y."/>
        </authorList>
    </citation>
    <scope>NUCLEOTIDE SEQUENCE [LARGE SCALE GENOMIC DNA]</scope>
    <source>
        <strain evidence="7">cv. Finnish</strain>
    </source>
</reference>
<organism evidence="6 7">
    <name type="scientific">Zostera marina</name>
    <name type="common">Eelgrass</name>
    <dbReference type="NCBI Taxonomy" id="29655"/>
    <lineage>
        <taxon>Eukaryota</taxon>
        <taxon>Viridiplantae</taxon>
        <taxon>Streptophyta</taxon>
        <taxon>Embryophyta</taxon>
        <taxon>Tracheophyta</taxon>
        <taxon>Spermatophyta</taxon>
        <taxon>Magnoliopsida</taxon>
        <taxon>Liliopsida</taxon>
        <taxon>Zosteraceae</taxon>
        <taxon>Zostera</taxon>
    </lineage>
</organism>
<proteinExistence type="inferred from homology"/>
<evidence type="ECO:0000256" key="3">
    <source>
        <dbReference type="ARBA" id="ARBA00023289"/>
    </source>
</evidence>
<name>A0A0K9Q0Z4_ZOSMR</name>
<dbReference type="GO" id="GO:0046872">
    <property type="term" value="F:metal ion binding"/>
    <property type="evidence" value="ECO:0007669"/>
    <property type="project" value="UniProtKB-KW"/>
</dbReference>
<dbReference type="InterPro" id="IPR036163">
    <property type="entry name" value="HMA_dom_sf"/>
</dbReference>
<keyword evidence="1" id="KW-0488">Methylation</keyword>
<accession>A0A0K9Q0Z4</accession>
<keyword evidence="3" id="KW-0636">Prenylation</keyword>
<sequence length="326" mass="36220">MAAEGEESEEPMKYQKWVLKVSIYCKGCKKKVKTVLQNIEVEVNSDQNKVIVTGDINIDAEVLIRKLVKSGKYAELWPEKPKSKEGKGKVIMMSPEEEEKKKNSGQDSQNPGKCNSDEKIEEKEKPKSGGKNEEKPNCGEGKLSEKKLNYSDSGTEMAGDEKKKASIKTAFRIFASGDNSKGGPHDKAENNTGNTTDSSCGKKEKEAQIVGICDDNNINAIGNHHWRRLLEEHPPYRSIPTYPIGYTIMQPSYKYCVDASPEGKNFHSNPELPPSATMVGLSLPPPCFYPYYQLPIIEVGSVTLPSSNIESYDVFSDENPNACRLM</sequence>
<protein>
    <submittedName>
        <fullName evidence="6">Uncharacterized protein</fullName>
    </submittedName>
</protein>
<gene>
    <name evidence="6" type="ORF">ZOSMA_121G00020</name>
</gene>
<evidence type="ECO:0000256" key="1">
    <source>
        <dbReference type="ARBA" id="ARBA00022481"/>
    </source>
</evidence>
<dbReference type="SUPFAM" id="SSF55008">
    <property type="entry name" value="HMA, heavy metal-associated domain"/>
    <property type="match status" value="1"/>
</dbReference>
<evidence type="ECO:0000256" key="2">
    <source>
        <dbReference type="ARBA" id="ARBA00022723"/>
    </source>
</evidence>